<reference evidence="1 2" key="1">
    <citation type="submission" date="2015-05" db="EMBL/GenBank/DDBJ databases">
        <title>A genomic and transcriptomic approach to investigate the blue pigment phenotype in Pseudomonas fluorescens.</title>
        <authorList>
            <person name="Andreani N.A."/>
            <person name="Cardazzo B."/>
        </authorList>
    </citation>
    <scope>NUCLEOTIDE SEQUENCE [LARGE SCALE GENOMIC DNA]</scope>
    <source>
        <strain evidence="1 2">Ps_22</strain>
    </source>
</reference>
<protein>
    <submittedName>
        <fullName evidence="1">Uncharacterized protein</fullName>
    </submittedName>
</protein>
<organism evidence="1 2">
    <name type="scientific">Pseudomonas fluorescens</name>
    <dbReference type="NCBI Taxonomy" id="294"/>
    <lineage>
        <taxon>Bacteria</taxon>
        <taxon>Pseudomonadati</taxon>
        <taxon>Pseudomonadota</taxon>
        <taxon>Gammaproteobacteria</taxon>
        <taxon>Pseudomonadales</taxon>
        <taxon>Pseudomonadaceae</taxon>
        <taxon>Pseudomonas</taxon>
    </lineage>
</organism>
<evidence type="ECO:0000313" key="1">
    <source>
        <dbReference type="EMBL" id="KWV85274.1"/>
    </source>
</evidence>
<name>A0A120G681_PSEFL</name>
<dbReference type="PATRIC" id="fig|294.194.peg.5791"/>
<dbReference type="Proteomes" id="UP000061348">
    <property type="component" value="Unassembled WGS sequence"/>
</dbReference>
<accession>A0A120G681</accession>
<gene>
    <name evidence="1" type="ORF">PFLmoz3_05218</name>
</gene>
<evidence type="ECO:0000313" key="2">
    <source>
        <dbReference type="Proteomes" id="UP000061348"/>
    </source>
</evidence>
<sequence>MGGIEAGADGGAALGQLAHRGQGAADRTLGVIELGDKRRKFLAEGDRCGIHHVGTAGLDQLHMPRGQFCQPTGQGGDCRQQLLVHRLHRSNAHGGGEAVVGTLGTVDVIVGVHRALAAAVVAGQFVGAASDHFVGVHVALGATAGLPDHQRELVVMLAVQDFVGSLLDQAGNIGRQVAVAVVDPRRGLLDQGQGMQYRQRHALLANREIDQRTLGLRAPIGVIRDLYFPQAVGFDTAHRSPSLCSRDWSV</sequence>
<dbReference type="EMBL" id="LCYA01000138">
    <property type="protein sequence ID" value="KWV85274.1"/>
    <property type="molecule type" value="Genomic_DNA"/>
</dbReference>
<proteinExistence type="predicted"/>
<dbReference type="AlphaFoldDB" id="A0A120G681"/>
<comment type="caution">
    <text evidence="1">The sequence shown here is derived from an EMBL/GenBank/DDBJ whole genome shotgun (WGS) entry which is preliminary data.</text>
</comment>